<dbReference type="EMBL" id="RQVR01000037">
    <property type="protein sequence ID" value="RRJ87428.1"/>
    <property type="molecule type" value="Genomic_DNA"/>
</dbReference>
<proteinExistence type="predicted"/>
<organism evidence="1 2">
    <name type="scientific">Flavobacterium macacae</name>
    <dbReference type="NCBI Taxonomy" id="2488993"/>
    <lineage>
        <taxon>Bacteria</taxon>
        <taxon>Pseudomonadati</taxon>
        <taxon>Bacteroidota</taxon>
        <taxon>Flavobacteriia</taxon>
        <taxon>Flavobacteriales</taxon>
        <taxon>Flavobacteriaceae</taxon>
        <taxon>Flavobacterium</taxon>
    </lineage>
</organism>
<name>A0A3P3VZA7_9FLAO</name>
<dbReference type="Pfam" id="PF18928">
    <property type="entry name" value="DUF5677"/>
    <property type="match status" value="1"/>
</dbReference>
<dbReference type="InterPro" id="IPR043733">
    <property type="entry name" value="DUF5677"/>
</dbReference>
<keyword evidence="2" id="KW-1185">Reference proteome</keyword>
<evidence type="ECO:0000313" key="2">
    <source>
        <dbReference type="Proteomes" id="UP000271937"/>
    </source>
</evidence>
<reference evidence="1 2" key="1">
    <citation type="submission" date="2018-11" db="EMBL/GenBank/DDBJ databases">
        <title>Flavobacterium sp. nov., YIM 102600 draft genome.</title>
        <authorList>
            <person name="Li G."/>
            <person name="Jiang Y."/>
        </authorList>
    </citation>
    <scope>NUCLEOTIDE SEQUENCE [LARGE SCALE GENOMIC DNA]</scope>
    <source>
        <strain evidence="1 2">YIM 102600</strain>
    </source>
</reference>
<accession>A0A3P3VZA7</accession>
<gene>
    <name evidence="1" type="ORF">EG849_15305</name>
</gene>
<dbReference type="RefSeq" id="WP_125014287.1">
    <property type="nucleotide sequence ID" value="NZ_RQVR01000037.1"/>
</dbReference>
<dbReference type="OrthoDB" id="9149679at2"/>
<dbReference type="Proteomes" id="UP000271937">
    <property type="component" value="Unassembled WGS sequence"/>
</dbReference>
<evidence type="ECO:0000313" key="1">
    <source>
        <dbReference type="EMBL" id="RRJ87428.1"/>
    </source>
</evidence>
<protein>
    <submittedName>
        <fullName evidence="1">Uncharacterized protein</fullName>
    </submittedName>
</protein>
<dbReference type="AlphaFoldDB" id="A0A3P3VZA7"/>
<sequence>MKIEVEIENLKVQTDLLNEAVHAISASTIGFSELSSVIGPVLVLNETTLRSILLLAENNHHRDLIILSRPFLESVINVGFICSEGDKAVIASKKYAYQKGYRDLFRGIDINDFIIKSGFSEFISEFEKAAPKEMKDALSEFTTKKGKEVMEWTPENTKAKLEIIGKTYGTYVNGLLSFAFFSIYRDVSEIIHNSYYGARIYLGMQQKDMTSFKNSSEAAEYFGEHQKKLATFILQQINISVNALLNILNQKFRLDTTNEIFEKSNKKLVEYANSVK</sequence>
<comment type="caution">
    <text evidence="1">The sequence shown here is derived from an EMBL/GenBank/DDBJ whole genome shotgun (WGS) entry which is preliminary data.</text>
</comment>